<reference evidence="2 3" key="1">
    <citation type="submission" date="2016-10" db="EMBL/GenBank/DDBJ databases">
        <authorList>
            <person name="de Groot N.N."/>
        </authorList>
    </citation>
    <scope>NUCLEOTIDE SEQUENCE [LARGE SCALE GENOMIC DNA]</scope>
    <source>
        <strain evidence="2 3">DSM 29433</strain>
    </source>
</reference>
<sequence length="338" mass="37753">MNAFERTIVKIGSKLEYQFAKFMSKRRKPRVIEPYIGYATPDELVVKGRVLASRRYVEERFGQSRVRNVGQMLGRFMTAEVAGAQVQAEGISTTSDEEGYFELRLPRNGRHGWVTVETHLHDQDNNLLHSEDCAVLAPVDSKTVIISDIDDTVMKTGAYSLTRNLWTSFTGNTLTRQVFADSAVLLDRLTTRRSMPVYYVSSSPWNLHDFLQTIFDRSAVVKGPMFLRDLGLSETKLITNGHGDHKGAAIDTILDANPDGQAILIGDLGQKDAQVYHDAIIRHEGRIAAVILRDPGPQLDAKIRKALKKLEDTGVPTFHDTTFAGLDAKILDLIPTEK</sequence>
<accession>A0A1I6N008</accession>
<organism evidence="2 3">
    <name type="scientific">Yoonia litorea</name>
    <dbReference type="NCBI Taxonomy" id="1123755"/>
    <lineage>
        <taxon>Bacteria</taxon>
        <taxon>Pseudomonadati</taxon>
        <taxon>Pseudomonadota</taxon>
        <taxon>Alphaproteobacteria</taxon>
        <taxon>Rhodobacterales</taxon>
        <taxon>Paracoccaceae</taxon>
        <taxon>Yoonia</taxon>
    </lineage>
</organism>
<dbReference type="OrthoDB" id="9789875at2"/>
<dbReference type="InterPro" id="IPR019236">
    <property type="entry name" value="APP1_cat"/>
</dbReference>
<dbReference type="EMBL" id="FOZM01000003">
    <property type="protein sequence ID" value="SFS21279.1"/>
    <property type="molecule type" value="Genomic_DNA"/>
</dbReference>
<evidence type="ECO:0000313" key="2">
    <source>
        <dbReference type="EMBL" id="SFS21279.1"/>
    </source>
</evidence>
<dbReference type="STRING" id="1123755.SAMN05444714_2787"/>
<feature type="domain" description="Phosphatidate phosphatase APP1 catalytic" evidence="1">
    <location>
        <begin position="144"/>
        <end position="294"/>
    </location>
</feature>
<dbReference type="Proteomes" id="UP000198926">
    <property type="component" value="Unassembled WGS sequence"/>
</dbReference>
<dbReference type="PANTHER" id="PTHR28208:SF3">
    <property type="entry name" value="PHOSPHATIDATE PHOSPHATASE APP1"/>
    <property type="match status" value="1"/>
</dbReference>
<dbReference type="PANTHER" id="PTHR28208">
    <property type="entry name" value="PHOSPHATIDATE PHOSPHATASE APP1"/>
    <property type="match status" value="1"/>
</dbReference>
<name>A0A1I6N008_9RHOB</name>
<keyword evidence="3" id="KW-1185">Reference proteome</keyword>
<gene>
    <name evidence="2" type="ORF">SAMN05444714_2787</name>
</gene>
<proteinExistence type="predicted"/>
<dbReference type="GO" id="GO:0008195">
    <property type="term" value="F:phosphatidate phosphatase activity"/>
    <property type="evidence" value="ECO:0007669"/>
    <property type="project" value="InterPro"/>
</dbReference>
<dbReference type="RefSeq" id="WP_090209778.1">
    <property type="nucleotide sequence ID" value="NZ_FOZM01000003.1"/>
</dbReference>
<evidence type="ECO:0000259" key="1">
    <source>
        <dbReference type="Pfam" id="PF09949"/>
    </source>
</evidence>
<dbReference type="AlphaFoldDB" id="A0A1I6N008"/>
<protein>
    <submittedName>
        <fullName evidence="2">Phosphatidate phosphatase APP1</fullName>
    </submittedName>
</protein>
<evidence type="ECO:0000313" key="3">
    <source>
        <dbReference type="Proteomes" id="UP000198926"/>
    </source>
</evidence>
<dbReference type="InterPro" id="IPR052935">
    <property type="entry name" value="Mg2+_PAP"/>
</dbReference>
<dbReference type="Pfam" id="PF09949">
    <property type="entry name" value="APP1_cat"/>
    <property type="match status" value="1"/>
</dbReference>